<dbReference type="EC" id="3.1.2.4" evidence="2"/>
<dbReference type="GO" id="GO:0003860">
    <property type="term" value="F:3-hydroxyisobutyryl-CoA hydrolase activity"/>
    <property type="evidence" value="ECO:0007669"/>
    <property type="project" value="UniProtKB-EC"/>
</dbReference>
<comment type="caution">
    <text evidence="5">The sequence shown here is derived from an EMBL/GenBank/DDBJ whole genome shotgun (WGS) entry which is preliminary data.</text>
</comment>
<dbReference type="PANTHER" id="PTHR43176">
    <property type="entry name" value="3-HYDROXYISOBUTYRYL-COA HYDROLASE-RELATED"/>
    <property type="match status" value="1"/>
</dbReference>
<reference evidence="5 6" key="1">
    <citation type="submission" date="2020-08" db="EMBL/GenBank/DDBJ databases">
        <title>Sequencing the genomes of 1000 actinobacteria strains.</title>
        <authorList>
            <person name="Klenk H.-P."/>
        </authorList>
    </citation>
    <scope>NUCLEOTIDE SEQUENCE [LARGE SCALE GENOMIC DNA]</scope>
    <source>
        <strain evidence="5 6">DSM 45267</strain>
    </source>
</reference>
<dbReference type="NCBIfam" id="NF004127">
    <property type="entry name" value="PRK05617.1"/>
    <property type="match status" value="1"/>
</dbReference>
<keyword evidence="6" id="KW-1185">Reference proteome</keyword>
<dbReference type="InterPro" id="IPR045004">
    <property type="entry name" value="ECH_dom"/>
</dbReference>
<comment type="catalytic activity">
    <reaction evidence="1">
        <text>3-hydroxy-2-methylpropanoyl-CoA + H2O = 3-hydroxy-2-methylpropanoate + CoA + H(+)</text>
        <dbReference type="Rhea" id="RHEA:20888"/>
        <dbReference type="ChEBI" id="CHEBI:11805"/>
        <dbReference type="ChEBI" id="CHEBI:15377"/>
        <dbReference type="ChEBI" id="CHEBI:15378"/>
        <dbReference type="ChEBI" id="CHEBI:57287"/>
        <dbReference type="ChEBI" id="CHEBI:57340"/>
        <dbReference type="EC" id="3.1.2.4"/>
    </reaction>
</comment>
<dbReference type="CDD" id="cd06558">
    <property type="entry name" value="crotonase-like"/>
    <property type="match status" value="1"/>
</dbReference>
<evidence type="ECO:0000259" key="4">
    <source>
        <dbReference type="Pfam" id="PF16113"/>
    </source>
</evidence>
<dbReference type="Pfam" id="PF16113">
    <property type="entry name" value="ECH_2"/>
    <property type="match status" value="1"/>
</dbReference>
<evidence type="ECO:0000256" key="3">
    <source>
        <dbReference type="ARBA" id="ARBA00022801"/>
    </source>
</evidence>
<sequence>MTHPDGVACRRDGAVGRITLDRPTSRNALDLTMIRRMLDALTRWERDTDVDAIVIDSSDDRTFCAGGDIVAVHDAAHGHRERARLLWREEYRLDARIAHYPKPVVTLMNGLTLGGGMGIGCHASVRIVSDRAALAMPEVAIGLAPDVAGTLLLSRAPGRIGVHLALTGQRVDAHDAVYCGLADHVVASSSLSPLVADLAAGCPPTAVGAEYAVKPRPALPTHRAWIDDCYGTRDVEGILQRLSRRTEPTAVDALDAISAGAPTALKVTLRAMEMAHTHSGIGQCLRQDYRVCSRFLLHPDLAEGIRAAVIDKDRTPKWDPADLTAVTDADVDRFFQPLDDDLVL</sequence>
<dbReference type="InterPro" id="IPR029045">
    <property type="entry name" value="ClpP/crotonase-like_dom_sf"/>
</dbReference>
<dbReference type="GO" id="GO:0005829">
    <property type="term" value="C:cytosol"/>
    <property type="evidence" value="ECO:0007669"/>
    <property type="project" value="TreeGrafter"/>
</dbReference>
<dbReference type="GO" id="GO:0016829">
    <property type="term" value="F:lyase activity"/>
    <property type="evidence" value="ECO:0007669"/>
    <property type="project" value="UniProtKB-KW"/>
</dbReference>
<accession>A0A839XDM2</accession>
<dbReference type="GO" id="GO:0006574">
    <property type="term" value="P:L-valine catabolic process"/>
    <property type="evidence" value="ECO:0007669"/>
    <property type="project" value="TreeGrafter"/>
</dbReference>
<keyword evidence="5" id="KW-0456">Lyase</keyword>
<dbReference type="Proteomes" id="UP000564573">
    <property type="component" value="Unassembled WGS sequence"/>
</dbReference>
<dbReference type="Gene3D" id="3.90.226.10">
    <property type="entry name" value="2-enoyl-CoA Hydratase, Chain A, domain 1"/>
    <property type="match status" value="1"/>
</dbReference>
<gene>
    <name evidence="5" type="ORF">FB384_000284</name>
</gene>
<evidence type="ECO:0000313" key="6">
    <source>
        <dbReference type="Proteomes" id="UP000564573"/>
    </source>
</evidence>
<dbReference type="RefSeq" id="WP_183778401.1">
    <property type="nucleotide sequence ID" value="NZ_JACIBS010000001.1"/>
</dbReference>
<feature type="domain" description="Enoyl-CoA hydratase/isomerase" evidence="4">
    <location>
        <begin position="15"/>
        <end position="335"/>
    </location>
</feature>
<evidence type="ECO:0000256" key="1">
    <source>
        <dbReference type="ARBA" id="ARBA00001709"/>
    </source>
</evidence>
<keyword evidence="3" id="KW-0378">Hydrolase</keyword>
<proteinExistence type="predicted"/>
<evidence type="ECO:0000313" key="5">
    <source>
        <dbReference type="EMBL" id="MBB3661380.1"/>
    </source>
</evidence>
<dbReference type="EMBL" id="JACIBS010000001">
    <property type="protein sequence ID" value="MBB3661380.1"/>
    <property type="molecule type" value="Genomic_DNA"/>
</dbReference>
<organism evidence="5 6">
    <name type="scientific">Prauserella sediminis</name>
    <dbReference type="NCBI Taxonomy" id="577680"/>
    <lineage>
        <taxon>Bacteria</taxon>
        <taxon>Bacillati</taxon>
        <taxon>Actinomycetota</taxon>
        <taxon>Actinomycetes</taxon>
        <taxon>Pseudonocardiales</taxon>
        <taxon>Pseudonocardiaceae</taxon>
        <taxon>Prauserella</taxon>
        <taxon>Prauserella salsuginis group</taxon>
    </lineage>
</organism>
<dbReference type="AlphaFoldDB" id="A0A839XDM2"/>
<dbReference type="PANTHER" id="PTHR43176:SF3">
    <property type="entry name" value="3-HYDROXYISOBUTYRYL-COA HYDROLASE, MITOCHONDRIAL"/>
    <property type="match status" value="1"/>
</dbReference>
<name>A0A839XDM2_9PSEU</name>
<protein>
    <recommendedName>
        <fullName evidence="2">3-hydroxyisobutyryl-CoA hydrolase</fullName>
        <ecNumber evidence="2">3.1.2.4</ecNumber>
    </recommendedName>
</protein>
<dbReference type="InterPro" id="IPR032259">
    <property type="entry name" value="HIBYL-CoA-H"/>
</dbReference>
<evidence type="ECO:0000256" key="2">
    <source>
        <dbReference type="ARBA" id="ARBA00011915"/>
    </source>
</evidence>
<dbReference type="SUPFAM" id="SSF52096">
    <property type="entry name" value="ClpP/crotonase"/>
    <property type="match status" value="1"/>
</dbReference>